<keyword evidence="1" id="KW-0812">Transmembrane</keyword>
<dbReference type="OrthoDB" id="1442233at2"/>
<dbReference type="AlphaFoldDB" id="A0A6I2MJ17"/>
<keyword evidence="1" id="KW-1133">Transmembrane helix</keyword>
<evidence type="ECO:0000313" key="3">
    <source>
        <dbReference type="Proteomes" id="UP000443153"/>
    </source>
</evidence>
<keyword evidence="3" id="KW-1185">Reference proteome</keyword>
<accession>A0A6I2MJ17</accession>
<dbReference type="RefSeq" id="WP_154364795.1">
    <property type="nucleotide sequence ID" value="NZ_WKJH01000003.1"/>
</dbReference>
<protein>
    <submittedName>
        <fullName evidence="2">Uncharacterized protein</fullName>
    </submittedName>
</protein>
<evidence type="ECO:0000256" key="1">
    <source>
        <dbReference type="SAM" id="Phobius"/>
    </source>
</evidence>
<feature type="transmembrane region" description="Helical" evidence="1">
    <location>
        <begin position="47"/>
        <end position="64"/>
    </location>
</feature>
<keyword evidence="1" id="KW-0472">Membrane</keyword>
<sequence length="164" mass="19334">MTLEKQIAKIFKLDGESWMKHTNPWSIWTRFATLPFIILAVWSRIWIGWYCLIPIAILIIWIIINPTLFKKPKSIENWGAKAVLGERYWAERKTVSVPKHHSTPILILTILQTVGGIILMIGLWKLEINLTIIGAIMAYMSKMWFLDRMVWIFREMKTNTQQHK</sequence>
<comment type="caution">
    <text evidence="2">The sequence shown here is derived from an EMBL/GenBank/DDBJ whole genome shotgun (WGS) entry which is preliminary data.</text>
</comment>
<feature type="transmembrane region" description="Helical" evidence="1">
    <location>
        <begin position="105"/>
        <end position="124"/>
    </location>
</feature>
<feature type="transmembrane region" description="Helical" evidence="1">
    <location>
        <begin position="130"/>
        <end position="146"/>
    </location>
</feature>
<name>A0A6I2MJ17_9FLAO</name>
<gene>
    <name evidence="2" type="ORF">GJ691_05910</name>
</gene>
<evidence type="ECO:0000313" key="2">
    <source>
        <dbReference type="EMBL" id="MRX63698.1"/>
    </source>
</evidence>
<organism evidence="2 3">
    <name type="scientific">Maribacter luteus</name>
    <dbReference type="NCBI Taxonomy" id="2594478"/>
    <lineage>
        <taxon>Bacteria</taxon>
        <taxon>Pseudomonadati</taxon>
        <taxon>Bacteroidota</taxon>
        <taxon>Flavobacteriia</taxon>
        <taxon>Flavobacteriales</taxon>
        <taxon>Flavobacteriaceae</taxon>
        <taxon>Maribacter</taxon>
    </lineage>
</organism>
<dbReference type="Pfam" id="PF20358">
    <property type="entry name" value="DUF6653"/>
    <property type="match status" value="1"/>
</dbReference>
<dbReference type="EMBL" id="WKJH01000003">
    <property type="protein sequence ID" value="MRX63698.1"/>
    <property type="molecule type" value="Genomic_DNA"/>
</dbReference>
<proteinExistence type="predicted"/>
<dbReference type="Proteomes" id="UP000443153">
    <property type="component" value="Unassembled WGS sequence"/>
</dbReference>
<dbReference type="InterPro" id="IPR046595">
    <property type="entry name" value="DUF6653"/>
</dbReference>
<reference evidence="2 3" key="1">
    <citation type="submission" date="2019-11" db="EMBL/GenBank/DDBJ databases">
        <title>Maribacter lutea sp. nov., a marine bacterium isolated from intertidal sand.</title>
        <authorList>
            <person name="Liu A."/>
        </authorList>
    </citation>
    <scope>NUCLEOTIDE SEQUENCE [LARGE SCALE GENOMIC DNA]</scope>
    <source>
        <strain evidence="2 3">RZ05</strain>
    </source>
</reference>